<comment type="caution">
    <text evidence="9">The sequence shown here is derived from an EMBL/GenBank/DDBJ whole genome shotgun (WGS) entry which is preliminary data.</text>
</comment>
<evidence type="ECO:0000313" key="10">
    <source>
        <dbReference type="Proteomes" id="UP000276133"/>
    </source>
</evidence>
<sequence length="323" mass="37369">MNHFIFRAIEKKSLNLLISKVKFSSSTLGEYQPIFHGAKDTKNFRIYYQKNNQMISPFHDIPLFSNKDEKILNMVVEIPRHSHAKMEINKKEYLNPISQDIKKDKLRYINNIYPYYGYIWNYGAFPQTYDDPDHVDETTGCIGDNDPLDAIELGTNKQNRGAVIQVKVLGALGLIDEGEADWKVLTIDINDKLAPELNDISDVESKLPGVLEATRDWFKHYKIPNGKPANKFAMNGRFFDRDFSLKIIEKSFNAWVNLVQEKENKKAISLVNTSLENLNTVSDQNARQKLEEIFTDADILNSKSEKNLTEVEKIYYIDRSKNY</sequence>
<evidence type="ECO:0000256" key="1">
    <source>
        <dbReference type="ARBA" id="ARBA00001946"/>
    </source>
</evidence>
<dbReference type="FunFam" id="3.90.80.10:FF:000009">
    <property type="entry name" value="Inorganic pyrophosphatase"/>
    <property type="match status" value="1"/>
</dbReference>
<comment type="cofactor">
    <cofactor evidence="1">
        <name>Mg(2+)</name>
        <dbReference type="ChEBI" id="CHEBI:18420"/>
    </cofactor>
</comment>
<evidence type="ECO:0000313" key="9">
    <source>
        <dbReference type="EMBL" id="RNA43555.1"/>
    </source>
</evidence>
<evidence type="ECO:0000256" key="8">
    <source>
        <dbReference type="ARBA" id="ARBA00047820"/>
    </source>
</evidence>
<evidence type="ECO:0000256" key="6">
    <source>
        <dbReference type="ARBA" id="ARBA00022842"/>
    </source>
</evidence>
<dbReference type="EC" id="3.6.1.1" evidence="3"/>
<comment type="catalytic activity">
    <reaction evidence="8">
        <text>diphosphate + H2O = 2 phosphate + H(+)</text>
        <dbReference type="Rhea" id="RHEA:24576"/>
        <dbReference type="ChEBI" id="CHEBI:15377"/>
        <dbReference type="ChEBI" id="CHEBI:15378"/>
        <dbReference type="ChEBI" id="CHEBI:33019"/>
        <dbReference type="ChEBI" id="CHEBI:43474"/>
        <dbReference type="EC" id="3.6.1.1"/>
    </reaction>
</comment>
<dbReference type="GO" id="GO:0006796">
    <property type="term" value="P:phosphate-containing compound metabolic process"/>
    <property type="evidence" value="ECO:0007669"/>
    <property type="project" value="InterPro"/>
</dbReference>
<dbReference type="Gene3D" id="3.90.80.10">
    <property type="entry name" value="Inorganic pyrophosphatase"/>
    <property type="match status" value="1"/>
</dbReference>
<dbReference type="Pfam" id="PF00719">
    <property type="entry name" value="Pyrophosphatase"/>
    <property type="match status" value="1"/>
</dbReference>
<evidence type="ECO:0000256" key="7">
    <source>
        <dbReference type="ARBA" id="ARBA00032535"/>
    </source>
</evidence>
<dbReference type="OrthoDB" id="1608002at2759"/>
<name>A0A3M7T6E4_BRAPC</name>
<dbReference type="PROSITE" id="PS00387">
    <property type="entry name" value="PPASE"/>
    <property type="match status" value="1"/>
</dbReference>
<evidence type="ECO:0000256" key="3">
    <source>
        <dbReference type="ARBA" id="ARBA00012146"/>
    </source>
</evidence>
<evidence type="ECO:0000256" key="4">
    <source>
        <dbReference type="ARBA" id="ARBA00022723"/>
    </source>
</evidence>
<dbReference type="InterPro" id="IPR008162">
    <property type="entry name" value="Pyrophosphatase"/>
</dbReference>
<dbReference type="GO" id="GO:0005737">
    <property type="term" value="C:cytoplasm"/>
    <property type="evidence" value="ECO:0007669"/>
    <property type="project" value="InterPro"/>
</dbReference>
<comment type="similarity">
    <text evidence="2">Belongs to the PPase family.</text>
</comment>
<dbReference type="PANTHER" id="PTHR10286">
    <property type="entry name" value="INORGANIC PYROPHOSPHATASE"/>
    <property type="match status" value="1"/>
</dbReference>
<gene>
    <name evidence="9" type="ORF">BpHYR1_005053</name>
</gene>
<dbReference type="AlphaFoldDB" id="A0A3M7T6E4"/>
<evidence type="ECO:0000256" key="2">
    <source>
        <dbReference type="ARBA" id="ARBA00006220"/>
    </source>
</evidence>
<dbReference type="GO" id="GO:0004427">
    <property type="term" value="F:inorganic diphosphate phosphatase activity"/>
    <property type="evidence" value="ECO:0007669"/>
    <property type="project" value="UniProtKB-EC"/>
</dbReference>
<dbReference type="SUPFAM" id="SSF50324">
    <property type="entry name" value="Inorganic pyrophosphatase"/>
    <property type="match status" value="1"/>
</dbReference>
<dbReference type="GO" id="GO:0000287">
    <property type="term" value="F:magnesium ion binding"/>
    <property type="evidence" value="ECO:0007669"/>
    <property type="project" value="InterPro"/>
</dbReference>
<dbReference type="CDD" id="cd00412">
    <property type="entry name" value="pyrophosphatase"/>
    <property type="match status" value="1"/>
</dbReference>
<organism evidence="9 10">
    <name type="scientific">Brachionus plicatilis</name>
    <name type="common">Marine rotifer</name>
    <name type="synonym">Brachionus muelleri</name>
    <dbReference type="NCBI Taxonomy" id="10195"/>
    <lineage>
        <taxon>Eukaryota</taxon>
        <taxon>Metazoa</taxon>
        <taxon>Spiralia</taxon>
        <taxon>Gnathifera</taxon>
        <taxon>Rotifera</taxon>
        <taxon>Eurotatoria</taxon>
        <taxon>Monogononta</taxon>
        <taxon>Pseudotrocha</taxon>
        <taxon>Ploima</taxon>
        <taxon>Brachionidae</taxon>
        <taxon>Brachionus</taxon>
    </lineage>
</organism>
<reference evidence="9 10" key="1">
    <citation type="journal article" date="2018" name="Sci. Rep.">
        <title>Genomic signatures of local adaptation to the degree of environmental predictability in rotifers.</title>
        <authorList>
            <person name="Franch-Gras L."/>
            <person name="Hahn C."/>
            <person name="Garcia-Roger E.M."/>
            <person name="Carmona M.J."/>
            <person name="Serra M."/>
            <person name="Gomez A."/>
        </authorList>
    </citation>
    <scope>NUCLEOTIDE SEQUENCE [LARGE SCALE GENOMIC DNA]</scope>
    <source>
        <strain evidence="9">HYR1</strain>
    </source>
</reference>
<keyword evidence="5 9" id="KW-0378">Hydrolase</keyword>
<keyword evidence="6" id="KW-0460">Magnesium</keyword>
<keyword evidence="4" id="KW-0479">Metal-binding</keyword>
<keyword evidence="10" id="KW-1185">Reference proteome</keyword>
<dbReference type="InterPro" id="IPR036649">
    <property type="entry name" value="Pyrophosphatase_sf"/>
</dbReference>
<accession>A0A3M7T6E4</accession>
<dbReference type="EMBL" id="REGN01000212">
    <property type="protein sequence ID" value="RNA43555.1"/>
    <property type="molecule type" value="Genomic_DNA"/>
</dbReference>
<dbReference type="STRING" id="10195.A0A3M7T6E4"/>
<proteinExistence type="inferred from homology"/>
<evidence type="ECO:0000256" key="5">
    <source>
        <dbReference type="ARBA" id="ARBA00022801"/>
    </source>
</evidence>
<protein>
    <recommendedName>
        <fullName evidence="3">inorganic diphosphatase</fullName>
        <ecNumber evidence="3">3.6.1.1</ecNumber>
    </recommendedName>
    <alternativeName>
        <fullName evidence="7">Pyrophosphate phospho-hydrolase</fullName>
    </alternativeName>
</protein>
<dbReference type="Proteomes" id="UP000276133">
    <property type="component" value="Unassembled WGS sequence"/>
</dbReference>